<evidence type="ECO:0000313" key="2">
    <source>
        <dbReference type="EMBL" id="GFR41219.1"/>
    </source>
</evidence>
<dbReference type="SUPFAM" id="SSF63829">
    <property type="entry name" value="Calcium-dependent phosphotriesterase"/>
    <property type="match status" value="1"/>
</dbReference>
<reference evidence="2 3" key="1">
    <citation type="journal article" date="2021" name="Sci. Rep.">
        <title>Genome sequencing of the multicellular alga Astrephomene provides insights into convergent evolution of germ-soma differentiation.</title>
        <authorList>
            <person name="Yamashita S."/>
            <person name="Yamamoto K."/>
            <person name="Matsuzaki R."/>
            <person name="Suzuki S."/>
            <person name="Yamaguchi H."/>
            <person name="Hirooka S."/>
            <person name="Minakuchi Y."/>
            <person name="Miyagishima S."/>
            <person name="Kawachi M."/>
            <person name="Toyoda A."/>
            <person name="Nozaki H."/>
        </authorList>
    </citation>
    <scope>NUCLEOTIDE SEQUENCE [LARGE SCALE GENOMIC DNA]</scope>
    <source>
        <strain evidence="2 3">NIES-4017</strain>
    </source>
</reference>
<gene>
    <name evidence="2" type="ORF">Agub_g1892</name>
</gene>
<keyword evidence="3" id="KW-1185">Reference proteome</keyword>
<comment type="caution">
    <text evidence="2">The sequence shown here is derived from an EMBL/GenBank/DDBJ whole genome shotgun (WGS) entry which is preliminary data.</text>
</comment>
<dbReference type="PROSITE" id="PS51257">
    <property type="entry name" value="PROKAR_LIPOPROTEIN"/>
    <property type="match status" value="1"/>
</dbReference>
<dbReference type="Proteomes" id="UP001054857">
    <property type="component" value="Unassembled WGS sequence"/>
</dbReference>
<feature type="chain" id="PRO_5042019028" description="Methanethiol oxidase" evidence="1">
    <location>
        <begin position="34"/>
        <end position="432"/>
    </location>
</feature>
<name>A0AAD3DG66_9CHLO</name>
<evidence type="ECO:0000313" key="3">
    <source>
        <dbReference type="Proteomes" id="UP001054857"/>
    </source>
</evidence>
<keyword evidence="1" id="KW-0732">Signal</keyword>
<dbReference type="EMBL" id="BMAR01000001">
    <property type="protein sequence ID" value="GFR41219.1"/>
    <property type="molecule type" value="Genomic_DNA"/>
</dbReference>
<organism evidence="2 3">
    <name type="scientific">Astrephomene gubernaculifera</name>
    <dbReference type="NCBI Taxonomy" id="47775"/>
    <lineage>
        <taxon>Eukaryota</taxon>
        <taxon>Viridiplantae</taxon>
        <taxon>Chlorophyta</taxon>
        <taxon>core chlorophytes</taxon>
        <taxon>Chlorophyceae</taxon>
        <taxon>CS clade</taxon>
        <taxon>Chlamydomonadales</taxon>
        <taxon>Astrephomenaceae</taxon>
        <taxon>Astrephomene</taxon>
    </lineage>
</organism>
<dbReference type="AlphaFoldDB" id="A0AAD3DG66"/>
<evidence type="ECO:0000256" key="1">
    <source>
        <dbReference type="SAM" id="SignalP"/>
    </source>
</evidence>
<protein>
    <recommendedName>
        <fullName evidence="4">Methanethiol oxidase</fullName>
    </recommendedName>
</protein>
<proteinExistence type="predicted"/>
<evidence type="ECO:0008006" key="4">
    <source>
        <dbReference type="Google" id="ProtNLM"/>
    </source>
</evidence>
<feature type="signal peptide" evidence="1">
    <location>
        <begin position="1"/>
        <end position="33"/>
    </location>
</feature>
<accession>A0AAD3DG66</accession>
<sequence length="432" mass="47167">MRPYDTRIRARRGQPVALAILALLACSLRFADAATAPAKTSKYLYAWAGAQNASLARDSLFVFSVEDGPDFGKLLNIVETPYNGLEPHHCRTSVTGRWLACSCMLAVFFKLPSIIFFSLADPAKPVMLTNVTLPIHSAVADEFVATPDGGFLATMMTNASGWAPGRVARYDGNLKLVGEYPEDLSQLAPAPGFNPHGIGADFTHQTMLTVDYLEPASSLVGNTLIYRKTARLWSLKNMSIIGTYVLPETQKSKGAMDAVAIGETGGYYLTGGNGRLMYLNGSLGEKAVPEVVYHLGPKDGSAVSCILQPFRRGTRLLMSMFAYGYVVLLNTTNPRRPQALDAYTLPYRAGGHVVRISKDERLVAVATYFLDEGAIGQIHYPGDRTVRFIRLNVPGTRFVTKEEWPYSRGPVLNFTELLPGKGGFRTHGLAFL</sequence>